<keyword evidence="5" id="KW-0819">tRNA processing</keyword>
<organism evidence="7 8">
    <name type="scientific">Kiloniella antarctica</name>
    <dbReference type="NCBI Taxonomy" id="1550907"/>
    <lineage>
        <taxon>Bacteria</taxon>
        <taxon>Pseudomonadati</taxon>
        <taxon>Pseudomonadota</taxon>
        <taxon>Alphaproteobacteria</taxon>
        <taxon>Rhodospirillales</taxon>
        <taxon>Kiloniellaceae</taxon>
        <taxon>Kiloniella</taxon>
    </lineage>
</organism>
<dbReference type="PIRSF" id="PIRSF004808">
    <property type="entry name" value="LasT"/>
    <property type="match status" value="1"/>
</dbReference>
<dbReference type="SUPFAM" id="SSF75217">
    <property type="entry name" value="alpha/beta knot"/>
    <property type="match status" value="1"/>
</dbReference>
<keyword evidence="4 5" id="KW-0949">S-adenosyl-L-methionine</keyword>
<dbReference type="InterPro" id="IPR029028">
    <property type="entry name" value="Alpha/beta_knot_MTases"/>
</dbReference>
<evidence type="ECO:0000256" key="4">
    <source>
        <dbReference type="ARBA" id="ARBA00022691"/>
    </source>
</evidence>
<dbReference type="InterPro" id="IPR004384">
    <property type="entry name" value="RNA_MeTrfase_TrmJ/LasT"/>
</dbReference>
<evidence type="ECO:0000313" key="8">
    <source>
        <dbReference type="Proteomes" id="UP001597294"/>
    </source>
</evidence>
<dbReference type="GO" id="GO:0008168">
    <property type="term" value="F:methyltransferase activity"/>
    <property type="evidence" value="ECO:0007669"/>
    <property type="project" value="UniProtKB-KW"/>
</dbReference>
<comment type="catalytic activity">
    <reaction evidence="5">
        <text>uridine(32) in tRNA + S-adenosyl-L-methionine = 2'-O-methyluridine(32) in tRNA + S-adenosyl-L-homocysteine + H(+)</text>
        <dbReference type="Rhea" id="RHEA:42936"/>
        <dbReference type="Rhea" id="RHEA-COMP:10107"/>
        <dbReference type="Rhea" id="RHEA-COMP:10290"/>
        <dbReference type="ChEBI" id="CHEBI:15378"/>
        <dbReference type="ChEBI" id="CHEBI:57856"/>
        <dbReference type="ChEBI" id="CHEBI:59789"/>
        <dbReference type="ChEBI" id="CHEBI:65315"/>
        <dbReference type="ChEBI" id="CHEBI:74478"/>
        <dbReference type="EC" id="2.1.1.200"/>
    </reaction>
</comment>
<dbReference type="Gene3D" id="1.10.8.590">
    <property type="match status" value="1"/>
</dbReference>
<dbReference type="InterPro" id="IPR001537">
    <property type="entry name" value="SpoU_MeTrfase"/>
</dbReference>
<feature type="domain" description="tRNA/rRNA methyltransferase SpoU type" evidence="6">
    <location>
        <begin position="21"/>
        <end position="171"/>
    </location>
</feature>
<evidence type="ECO:0000256" key="2">
    <source>
        <dbReference type="ARBA" id="ARBA00022603"/>
    </source>
</evidence>
<gene>
    <name evidence="5" type="primary">trmJ</name>
    <name evidence="7" type="ORF">ACFSKO_20815</name>
</gene>
<dbReference type="EMBL" id="JBHUII010000013">
    <property type="protein sequence ID" value="MFD2208068.1"/>
    <property type="molecule type" value="Genomic_DNA"/>
</dbReference>
<dbReference type="CDD" id="cd18093">
    <property type="entry name" value="SpoU-like_TrmJ"/>
    <property type="match status" value="1"/>
</dbReference>
<evidence type="ECO:0000256" key="1">
    <source>
        <dbReference type="ARBA" id="ARBA00007228"/>
    </source>
</evidence>
<protein>
    <recommendedName>
        <fullName evidence="5">tRNA (cytidine/uridine-2'-O-)-methyltransferase TrmJ</fullName>
        <ecNumber evidence="5">2.1.1.200</ecNumber>
    </recommendedName>
    <alternativeName>
        <fullName evidence="5">tRNA (cytidine(32)/uridine(32)-2'-O)-methyltransferase</fullName>
    </alternativeName>
    <alternativeName>
        <fullName evidence="5">tRNA Cm32/Um32 methyltransferase</fullName>
    </alternativeName>
</protein>
<proteinExistence type="inferred from homology"/>
<dbReference type="PANTHER" id="PTHR42786">
    <property type="entry name" value="TRNA/RRNA METHYLTRANSFERASE"/>
    <property type="match status" value="1"/>
</dbReference>
<name>A0ABW5BT87_9PROT</name>
<dbReference type="PANTHER" id="PTHR42786:SF7">
    <property type="entry name" value="TRNA_RRNA METHYLTRANSFERASE SPOU TYPE DOMAIN-CONTAINING PROTEIN"/>
    <property type="match status" value="1"/>
</dbReference>
<comment type="function">
    <text evidence="5">Catalyzes the formation of 2'O-methylated cytidine (Cm32) or 2'O-methylated uridine (Um32) at position 32 in tRNA.</text>
</comment>
<dbReference type="Pfam" id="PF00588">
    <property type="entry name" value="SpoU_methylase"/>
    <property type="match status" value="1"/>
</dbReference>
<comment type="subunit">
    <text evidence="5">Homodimer.</text>
</comment>
<dbReference type="Gene3D" id="3.40.1280.10">
    <property type="match status" value="1"/>
</dbReference>
<keyword evidence="2 5" id="KW-0489">Methyltransferase</keyword>
<dbReference type="InterPro" id="IPR029026">
    <property type="entry name" value="tRNA_m1G_MTases_N"/>
</dbReference>
<dbReference type="NCBIfam" id="TIGR00050">
    <property type="entry name" value="rRNA_methyl_1"/>
    <property type="match status" value="1"/>
</dbReference>
<keyword evidence="8" id="KW-1185">Reference proteome</keyword>
<dbReference type="EC" id="2.1.1.200" evidence="5"/>
<evidence type="ECO:0000259" key="6">
    <source>
        <dbReference type="Pfam" id="PF00588"/>
    </source>
</evidence>
<comment type="catalytic activity">
    <reaction evidence="5">
        <text>cytidine(32) in tRNA + S-adenosyl-L-methionine = 2'-O-methylcytidine(32) in tRNA + S-adenosyl-L-homocysteine + H(+)</text>
        <dbReference type="Rhea" id="RHEA:42932"/>
        <dbReference type="Rhea" id="RHEA-COMP:10288"/>
        <dbReference type="Rhea" id="RHEA-COMP:10289"/>
        <dbReference type="ChEBI" id="CHEBI:15378"/>
        <dbReference type="ChEBI" id="CHEBI:57856"/>
        <dbReference type="ChEBI" id="CHEBI:59789"/>
        <dbReference type="ChEBI" id="CHEBI:74495"/>
        <dbReference type="ChEBI" id="CHEBI:82748"/>
        <dbReference type="EC" id="2.1.1.200"/>
    </reaction>
</comment>
<comment type="similarity">
    <text evidence="1">Belongs to the class IV-like SAM-binding methyltransferase superfamily. RNA methyltransferase TrmH family.</text>
</comment>
<keyword evidence="5" id="KW-0963">Cytoplasm</keyword>
<evidence type="ECO:0000256" key="3">
    <source>
        <dbReference type="ARBA" id="ARBA00022679"/>
    </source>
</evidence>
<keyword evidence="3" id="KW-0808">Transferase</keyword>
<dbReference type="GO" id="GO:0032259">
    <property type="term" value="P:methylation"/>
    <property type="evidence" value="ECO:0007669"/>
    <property type="project" value="UniProtKB-KW"/>
</dbReference>
<evidence type="ECO:0000313" key="7">
    <source>
        <dbReference type="EMBL" id="MFD2208068.1"/>
    </source>
</evidence>
<evidence type="ECO:0000256" key="5">
    <source>
        <dbReference type="RuleBase" id="RU362024"/>
    </source>
</evidence>
<dbReference type="Proteomes" id="UP001597294">
    <property type="component" value="Unassembled WGS sequence"/>
</dbReference>
<sequence length="264" mass="28922">MAGTDSTQTTLDENSITGGPVIILVKPQLGENIGMVTRAMLNNGLTELRLVKPRDGWPNPAAEASAAGAIEVLENAKVFETTQEAVADLHKVYATTARTRDMTKPVAVPHHAAKEMRTFDQSSQKVGVLFGPEKAGLHNDDVVLADTVISVPLNPKFSSLNLAQAVLLISYEWYQLGVNVPDQELILGSSPLAIKGELVNFYERLEAALDESGFLWPPEKRPNMVRNLRNIFQRAHLTDQEVNTLHGVVKTLRLGPRVQSKSKK</sequence>
<comment type="subcellular location">
    <subcellularLocation>
        <location evidence="5">Cytoplasm</location>
    </subcellularLocation>
</comment>
<comment type="caution">
    <text evidence="7">The sequence shown here is derived from an EMBL/GenBank/DDBJ whole genome shotgun (WGS) entry which is preliminary data.</text>
</comment>
<dbReference type="RefSeq" id="WP_380255328.1">
    <property type="nucleotide sequence ID" value="NZ_JBHUII010000013.1"/>
</dbReference>
<reference evidence="8" key="1">
    <citation type="journal article" date="2019" name="Int. J. Syst. Evol. Microbiol.">
        <title>The Global Catalogue of Microorganisms (GCM) 10K type strain sequencing project: providing services to taxonomists for standard genome sequencing and annotation.</title>
        <authorList>
            <consortium name="The Broad Institute Genomics Platform"/>
            <consortium name="The Broad Institute Genome Sequencing Center for Infectious Disease"/>
            <person name="Wu L."/>
            <person name="Ma J."/>
        </authorList>
    </citation>
    <scope>NUCLEOTIDE SEQUENCE [LARGE SCALE GENOMIC DNA]</scope>
    <source>
        <strain evidence="8">CGMCC 4.7192</strain>
    </source>
</reference>
<accession>A0ABW5BT87</accession>